<dbReference type="PANTHER" id="PTHR34406">
    <property type="entry name" value="PROTEIN YCEI"/>
    <property type="match status" value="1"/>
</dbReference>
<evidence type="ECO:0000259" key="1">
    <source>
        <dbReference type="SMART" id="SM00867"/>
    </source>
</evidence>
<dbReference type="InterPro" id="IPR007372">
    <property type="entry name" value="Lipid/polyisoprenoid-bd_YceI"/>
</dbReference>
<dbReference type="Gene3D" id="2.40.128.110">
    <property type="entry name" value="Lipid/polyisoprenoid-binding, YceI-like"/>
    <property type="match status" value="1"/>
</dbReference>
<comment type="caution">
    <text evidence="2">The sequence shown here is derived from an EMBL/GenBank/DDBJ whole genome shotgun (WGS) entry which is preliminary data.</text>
</comment>
<dbReference type="RefSeq" id="WP_118230280.1">
    <property type="nucleotide sequence ID" value="NZ_JAQDZC010000010.1"/>
</dbReference>
<dbReference type="Pfam" id="PF04264">
    <property type="entry name" value="YceI"/>
    <property type="match status" value="1"/>
</dbReference>
<gene>
    <name evidence="2" type="ORF">EB812_02135</name>
</gene>
<name>A0A6H3FD90_9BACT</name>
<keyword evidence="3" id="KW-1185">Reference proteome</keyword>
<dbReference type="AlphaFoldDB" id="A0A6H3FD90"/>
<dbReference type="InterPro" id="IPR036761">
    <property type="entry name" value="TTHA0802/YceI-like_sf"/>
</dbReference>
<dbReference type="PANTHER" id="PTHR34406:SF1">
    <property type="entry name" value="PROTEIN YCEI"/>
    <property type="match status" value="1"/>
</dbReference>
<protein>
    <submittedName>
        <fullName evidence="2">Polyisoprenoid-binding protein</fullName>
    </submittedName>
</protein>
<evidence type="ECO:0000313" key="3">
    <source>
        <dbReference type="Proteomes" id="UP000292919"/>
    </source>
</evidence>
<evidence type="ECO:0000313" key="2">
    <source>
        <dbReference type="EMBL" id="TBH81587.1"/>
    </source>
</evidence>
<accession>A0A6H3FD90</accession>
<reference evidence="2 3" key="1">
    <citation type="submission" date="2018-12" db="EMBL/GenBank/DDBJ databases">
        <title>First genome draft of Desulfovibrio legallis sp. nov.</title>
        <authorList>
            <person name="Ben Dhia O."/>
            <person name="Najjari A."/>
            <person name="Ferjani R."/>
            <person name="Fhoula I."/>
            <person name="Fardeau M.-L."/>
            <person name="Boudabbous A."/>
            <person name="Ouzari H.I."/>
        </authorList>
    </citation>
    <scope>NUCLEOTIDE SEQUENCE [LARGE SCALE GENOMIC DNA]</scope>
    <source>
        <strain evidence="2 3">H1T</strain>
    </source>
</reference>
<proteinExistence type="predicted"/>
<dbReference type="EMBL" id="SIXC01000002">
    <property type="protein sequence ID" value="TBH81587.1"/>
    <property type="molecule type" value="Genomic_DNA"/>
</dbReference>
<dbReference type="SUPFAM" id="SSF101874">
    <property type="entry name" value="YceI-like"/>
    <property type="match status" value="1"/>
</dbReference>
<feature type="domain" description="Lipid/polyisoprenoid-binding YceI-like" evidence="1">
    <location>
        <begin position="3"/>
        <end position="169"/>
    </location>
</feature>
<sequence>MSTWKNDPAHSRLGFVARHLAITDIYGRFADASLTVETTKPDLTDAVFTLTAQTADIDTRVPPRDNHLRSADFFGVAQFPELRFTSSVVHLGPDRTGTLTGTLSLHGVSKEVTFNLCVSEQVTNPMNQKPTLSFQVSGAVKRSDFGVGPGIPVSIVGDVIRVVADMECAPA</sequence>
<dbReference type="Proteomes" id="UP000292919">
    <property type="component" value="Unassembled WGS sequence"/>
</dbReference>
<dbReference type="SMART" id="SM00867">
    <property type="entry name" value="YceI"/>
    <property type="match status" value="1"/>
</dbReference>
<organism evidence="2 3">
    <name type="scientific">Desulfovibrio legallii</name>
    <dbReference type="NCBI Taxonomy" id="571438"/>
    <lineage>
        <taxon>Bacteria</taxon>
        <taxon>Pseudomonadati</taxon>
        <taxon>Thermodesulfobacteriota</taxon>
        <taxon>Desulfovibrionia</taxon>
        <taxon>Desulfovibrionales</taxon>
        <taxon>Desulfovibrionaceae</taxon>
        <taxon>Desulfovibrio</taxon>
    </lineage>
</organism>